<name>A0A6U6E4D6_GUITH</name>
<dbReference type="PROSITE" id="PS00018">
    <property type="entry name" value="EF_HAND_1"/>
    <property type="match status" value="2"/>
</dbReference>
<evidence type="ECO:0000313" key="6">
    <source>
        <dbReference type="EMBL" id="CAE2342087.1"/>
    </source>
</evidence>
<evidence type="ECO:0000256" key="2">
    <source>
        <dbReference type="ARBA" id="ARBA00022737"/>
    </source>
</evidence>
<dbReference type="SUPFAM" id="SSF50998">
    <property type="entry name" value="Quinoprotein alcohol dehydrogenase-like"/>
    <property type="match status" value="1"/>
</dbReference>
<proteinExistence type="predicted"/>
<dbReference type="InterPro" id="IPR011992">
    <property type="entry name" value="EF-hand-dom_pair"/>
</dbReference>
<dbReference type="SUPFAM" id="SSF117289">
    <property type="entry name" value="Nucleoporin domain"/>
    <property type="match status" value="1"/>
</dbReference>
<feature type="repeat" description="WD" evidence="4">
    <location>
        <begin position="130"/>
        <end position="171"/>
    </location>
</feature>
<evidence type="ECO:0000256" key="4">
    <source>
        <dbReference type="PROSITE-ProRule" id="PRU00221"/>
    </source>
</evidence>
<dbReference type="PROSITE" id="PS50082">
    <property type="entry name" value="WD_REPEATS_2"/>
    <property type="match status" value="3"/>
</dbReference>
<evidence type="ECO:0000256" key="3">
    <source>
        <dbReference type="ARBA" id="ARBA00022837"/>
    </source>
</evidence>
<feature type="repeat" description="WD" evidence="4">
    <location>
        <begin position="513"/>
        <end position="547"/>
    </location>
</feature>
<feature type="domain" description="EF-hand" evidence="5">
    <location>
        <begin position="70"/>
        <end position="105"/>
    </location>
</feature>
<dbReference type="InterPro" id="IPR001680">
    <property type="entry name" value="WD40_rpt"/>
</dbReference>
<dbReference type="Pfam" id="PF13499">
    <property type="entry name" value="EF-hand_7"/>
    <property type="match status" value="1"/>
</dbReference>
<reference evidence="8" key="1">
    <citation type="submission" date="2021-01" db="EMBL/GenBank/DDBJ databases">
        <authorList>
            <person name="Corre E."/>
            <person name="Pelletier E."/>
            <person name="Niang G."/>
            <person name="Scheremetjew M."/>
            <person name="Finn R."/>
            <person name="Kale V."/>
            <person name="Holt S."/>
            <person name="Cochrane G."/>
            <person name="Meng A."/>
            <person name="Brown T."/>
            <person name="Cohen L."/>
        </authorList>
    </citation>
    <scope>NUCLEOTIDE SEQUENCE</scope>
    <source>
        <strain evidence="8">CCMP 2712</strain>
    </source>
</reference>
<dbReference type="SUPFAM" id="SSF47473">
    <property type="entry name" value="EF-hand"/>
    <property type="match status" value="1"/>
</dbReference>
<dbReference type="PROSITE" id="PS00678">
    <property type="entry name" value="WD_REPEATS_1"/>
    <property type="match status" value="1"/>
</dbReference>
<feature type="repeat" description="WD" evidence="4">
    <location>
        <begin position="374"/>
        <end position="415"/>
    </location>
</feature>
<sequence length="962" mass="108870">MEEGTEDLRKELLAAGAVSFEDEADEGISLQDILTLKERFDSADIDGGGSLDMQEFMDAFGSILNKDGSLTREQIRRLFMQIDANSDGVVDWNEFSTYMLMESQMSGSLVSEKISKFFISDTSGLKQDDENSHNEHVDCLVIEPSGPSYITSSKDGTIRIWSQASLTLQKTISLGKTWVLALCLLRHAAKLVLSTDDRKIKVFDVHTWEQSVEVELSGQAYCLCSWRKDDTEYIAYGNEVGDVTVVDYEKGVRDFRNDHSMRKGKRRASNWAVSWTRNIHSGWINQISMIEDLGGLVTCSTDGAINIFEFPFQNDPVKKDKVLMKRVLTPQYKVNQKPIKCFVWVESLKLIVSGGMERELTVWNPYTSKPVTKLEGHMSGIIMLQVNSDYDQVISLSKDKVVKVWDLRNGEGLQTLSHFKNPALRPTAILFDQARGRLITWGCRHHIWKINPQITNPVNDETHNTPVVAVLYNRIFGSVVTVAEDSETIVWRPLTGQQISSFHDPDRTPETFVSCASFDEAGRRLMTGDHEGRVQVWNFSNGACIKTLLKPVDKHSRQEVTAVTSYSFEEKRYIAAASWDRKVTIWLDKSEDAGSVYPLIQMLGNESDILSIAFSYPKTLATGASDGSIAIFDIESGIKRIAMQSQKIHGFTPRESMNAKELANTLYVEKILFLEEKNKTILTSGADGHLRFWEGTWMTILPESASTTGTNKVVLLMPAEHWPEYGLVDHQVDEDNNILLTADEGGFVKVWDISEYQWNMPDRSQVKACYFWRAHQISISAVDVIVPEQDPGNELNPLVLTASKDKSVLLWTIDGIKIGEFGKNVELKADAWNLFDTSTWLTDKSINILGMDYDYDSDRNDDSQSSNDDIEHVLKGLDERIRKSKPAAPVRAIISNLTEIPPETLYRARKGKDVDFETDWLTGERVYKNIRKNTLPEEKRRTPVLPYVRQFSRKLDPDNIVP</sequence>
<dbReference type="SUPFAM" id="SSF50978">
    <property type="entry name" value="WD40 repeat-like"/>
    <property type="match status" value="1"/>
</dbReference>
<dbReference type="InterPro" id="IPR015943">
    <property type="entry name" value="WD40/YVTN_repeat-like_dom_sf"/>
</dbReference>
<dbReference type="InterPro" id="IPR002048">
    <property type="entry name" value="EF_hand_dom"/>
</dbReference>
<accession>A0A6U6E4D6</accession>
<dbReference type="CDD" id="cd00051">
    <property type="entry name" value="EFh"/>
    <property type="match status" value="1"/>
</dbReference>
<dbReference type="Gene3D" id="2.130.10.10">
    <property type="entry name" value="YVTN repeat-like/Quinoprotein amine dehydrogenase"/>
    <property type="match status" value="4"/>
</dbReference>
<dbReference type="PROSITE" id="PS50222">
    <property type="entry name" value="EF_HAND_2"/>
    <property type="match status" value="2"/>
</dbReference>
<keyword evidence="3" id="KW-0106">Calcium</keyword>
<dbReference type="SMART" id="SM00054">
    <property type="entry name" value="EFh"/>
    <property type="match status" value="2"/>
</dbReference>
<gene>
    <name evidence="6" type="ORF">GTHE00462_LOCUS40083</name>
    <name evidence="7" type="ORF">GTHE00462_LOCUS40085</name>
    <name evidence="8" type="ORF">GTHE00462_LOCUS40088</name>
    <name evidence="9" type="ORF">GTHE00462_LOCUS40089</name>
</gene>
<dbReference type="PANTHER" id="PTHR44324:SF4">
    <property type="entry name" value="WD40 REPEAT DOMAIN 95"/>
    <property type="match status" value="1"/>
</dbReference>
<dbReference type="EMBL" id="HBKN01051410">
    <property type="protein sequence ID" value="CAE2342093.1"/>
    <property type="molecule type" value="Transcribed_RNA"/>
</dbReference>
<dbReference type="EMBL" id="HBKN01051406">
    <property type="protein sequence ID" value="CAE2342089.1"/>
    <property type="molecule type" value="Transcribed_RNA"/>
</dbReference>
<dbReference type="EMBL" id="HBKN01051404">
    <property type="protein sequence ID" value="CAE2342087.1"/>
    <property type="molecule type" value="Transcribed_RNA"/>
</dbReference>
<dbReference type="InterPro" id="IPR011047">
    <property type="entry name" value="Quinoprotein_ADH-like_sf"/>
</dbReference>
<evidence type="ECO:0000313" key="8">
    <source>
        <dbReference type="EMBL" id="CAE2342092.1"/>
    </source>
</evidence>
<dbReference type="InterPro" id="IPR019775">
    <property type="entry name" value="WD40_repeat_CS"/>
</dbReference>
<protein>
    <recommendedName>
        <fullName evidence="5">EF-hand domain-containing protein</fullName>
    </recommendedName>
</protein>
<dbReference type="EMBL" id="HBKN01051409">
    <property type="protein sequence ID" value="CAE2342092.1"/>
    <property type="molecule type" value="Transcribed_RNA"/>
</dbReference>
<dbReference type="InterPro" id="IPR036322">
    <property type="entry name" value="WD40_repeat_dom_sf"/>
</dbReference>
<dbReference type="PROSITE" id="PS50294">
    <property type="entry name" value="WD_REPEATS_REGION"/>
    <property type="match status" value="2"/>
</dbReference>
<feature type="domain" description="EF-hand" evidence="5">
    <location>
        <begin position="31"/>
        <end position="66"/>
    </location>
</feature>
<keyword evidence="2" id="KW-0677">Repeat</keyword>
<organism evidence="8">
    <name type="scientific">Guillardia theta</name>
    <name type="common">Cryptophyte</name>
    <name type="synonym">Cryptomonas phi</name>
    <dbReference type="NCBI Taxonomy" id="55529"/>
    <lineage>
        <taxon>Eukaryota</taxon>
        <taxon>Cryptophyceae</taxon>
        <taxon>Pyrenomonadales</taxon>
        <taxon>Geminigeraceae</taxon>
        <taxon>Guillardia</taxon>
    </lineage>
</organism>
<dbReference type="InterPro" id="IPR051242">
    <property type="entry name" value="WD-EF-hand_domain"/>
</dbReference>
<dbReference type="Gene3D" id="1.10.238.10">
    <property type="entry name" value="EF-hand"/>
    <property type="match status" value="1"/>
</dbReference>
<keyword evidence="1 4" id="KW-0853">WD repeat</keyword>
<dbReference type="SMART" id="SM00320">
    <property type="entry name" value="WD40"/>
    <property type="match status" value="11"/>
</dbReference>
<dbReference type="AlphaFoldDB" id="A0A6U6E4D6"/>
<evidence type="ECO:0000256" key="1">
    <source>
        <dbReference type="ARBA" id="ARBA00022574"/>
    </source>
</evidence>
<evidence type="ECO:0000313" key="9">
    <source>
        <dbReference type="EMBL" id="CAE2342093.1"/>
    </source>
</evidence>
<dbReference type="InterPro" id="IPR018247">
    <property type="entry name" value="EF_Hand_1_Ca_BS"/>
</dbReference>
<dbReference type="GO" id="GO:0005509">
    <property type="term" value="F:calcium ion binding"/>
    <property type="evidence" value="ECO:0007669"/>
    <property type="project" value="InterPro"/>
</dbReference>
<evidence type="ECO:0000259" key="5">
    <source>
        <dbReference type="PROSITE" id="PS50222"/>
    </source>
</evidence>
<dbReference type="Pfam" id="PF00400">
    <property type="entry name" value="WD40"/>
    <property type="match status" value="3"/>
</dbReference>
<dbReference type="PANTHER" id="PTHR44324">
    <property type="entry name" value="WD40 REPEAT DOMAIN 95"/>
    <property type="match status" value="1"/>
</dbReference>
<evidence type="ECO:0000313" key="7">
    <source>
        <dbReference type="EMBL" id="CAE2342089.1"/>
    </source>
</evidence>